<evidence type="ECO:0000256" key="1">
    <source>
        <dbReference type="SAM" id="Phobius"/>
    </source>
</evidence>
<dbReference type="Proteomes" id="UP000031014">
    <property type="component" value="Unassembled WGS sequence"/>
</dbReference>
<evidence type="ECO:0000313" key="3">
    <source>
        <dbReference type="Proteomes" id="UP000031014"/>
    </source>
</evidence>
<dbReference type="OrthoDB" id="2440826at2"/>
<accession>A0A0A8X4A2</accession>
<sequence length="93" mass="10692">MFVTVVIFLLAKHKEEIKKVSIKNRLIVFAAFVFLIGFSAIAIYYAGNWIAGFLKNETLKFIFQIIWMLIILGVTGKVWDSVLRRVKRESGIV</sequence>
<name>A0A0A8X4A2_MESS1</name>
<comment type="caution">
    <text evidence="2">The sequence shown here is derived from an EMBL/GenBank/DDBJ whole genome shotgun (WGS) entry which is preliminary data.</text>
</comment>
<keyword evidence="3" id="KW-1185">Reference proteome</keyword>
<feature type="transmembrane region" description="Helical" evidence="1">
    <location>
        <begin position="26"/>
        <end position="46"/>
    </location>
</feature>
<keyword evidence="1" id="KW-0472">Membrane</keyword>
<feature type="transmembrane region" description="Helical" evidence="1">
    <location>
        <begin position="61"/>
        <end position="79"/>
    </location>
</feature>
<organism evidence="2 3">
    <name type="scientific">Mesobacillus selenatarsenatis (strain DSM 18680 / JCM 14380 / FERM P-15431 / SF-1)</name>
    <dbReference type="NCBI Taxonomy" id="1321606"/>
    <lineage>
        <taxon>Bacteria</taxon>
        <taxon>Bacillati</taxon>
        <taxon>Bacillota</taxon>
        <taxon>Bacilli</taxon>
        <taxon>Bacillales</taxon>
        <taxon>Bacillaceae</taxon>
        <taxon>Mesobacillus</taxon>
    </lineage>
</organism>
<gene>
    <name evidence="2" type="ORF">SAMD00020551_2927</name>
</gene>
<keyword evidence="1" id="KW-0812">Transmembrane</keyword>
<proteinExistence type="predicted"/>
<protein>
    <submittedName>
        <fullName evidence="2">Uncharacterized protein</fullName>
    </submittedName>
</protein>
<dbReference type="EMBL" id="BASE01000069">
    <property type="protein sequence ID" value="GAM14773.1"/>
    <property type="molecule type" value="Genomic_DNA"/>
</dbReference>
<dbReference type="RefSeq" id="WP_041966491.1">
    <property type="nucleotide sequence ID" value="NZ_BASE01000069.1"/>
</dbReference>
<dbReference type="AlphaFoldDB" id="A0A0A8X4A2"/>
<evidence type="ECO:0000313" key="2">
    <source>
        <dbReference type="EMBL" id="GAM14773.1"/>
    </source>
</evidence>
<reference evidence="2 3" key="1">
    <citation type="submission" date="2013-06" db="EMBL/GenBank/DDBJ databases">
        <title>Whole genome shotgun sequence of Bacillus selenatarsenatis SF-1.</title>
        <authorList>
            <person name="Kuroda M."/>
            <person name="Sei K."/>
            <person name="Yamashita M."/>
            <person name="Ike M."/>
        </authorList>
    </citation>
    <scope>NUCLEOTIDE SEQUENCE [LARGE SCALE GENOMIC DNA]</scope>
    <source>
        <strain evidence="2 3">SF-1</strain>
    </source>
</reference>
<keyword evidence="1" id="KW-1133">Transmembrane helix</keyword>